<evidence type="ECO:0000313" key="3">
    <source>
        <dbReference type="Proteomes" id="UP001324115"/>
    </source>
</evidence>
<reference evidence="2 3" key="1">
    <citation type="journal article" date="2023" name="G3 (Bethesda)">
        <title>A haplotype-resolved chromosome-scale genome for Quercus rubra L. provides insights into the genetics of adaptive traits for red oak species.</title>
        <authorList>
            <person name="Kapoor B."/>
            <person name="Jenkins J."/>
            <person name="Schmutz J."/>
            <person name="Zhebentyayeva T."/>
            <person name="Kuelheim C."/>
            <person name="Coggeshall M."/>
            <person name="Heim C."/>
            <person name="Lasky J.R."/>
            <person name="Leites L."/>
            <person name="Islam-Faridi N."/>
            <person name="Romero-Severson J."/>
            <person name="DeLeo V.L."/>
            <person name="Lucas S.M."/>
            <person name="Lazic D."/>
            <person name="Gailing O."/>
            <person name="Carlson J."/>
            <person name="Staton M."/>
        </authorList>
    </citation>
    <scope>NUCLEOTIDE SEQUENCE [LARGE SCALE GENOMIC DNA]</scope>
    <source>
        <strain evidence="2">Pseudo-F2</strain>
    </source>
</reference>
<comment type="caution">
    <text evidence="2">The sequence shown here is derived from an EMBL/GenBank/DDBJ whole genome shotgun (WGS) entry which is preliminary data.</text>
</comment>
<dbReference type="Proteomes" id="UP001324115">
    <property type="component" value="Unassembled WGS sequence"/>
</dbReference>
<accession>A0AAN7J384</accession>
<gene>
    <name evidence="2" type="ORF">RGQ29_014610</name>
</gene>
<evidence type="ECO:0000313" key="2">
    <source>
        <dbReference type="EMBL" id="KAK4596652.1"/>
    </source>
</evidence>
<dbReference type="EMBL" id="JAXUIC010000003">
    <property type="protein sequence ID" value="KAK4596652.1"/>
    <property type="molecule type" value="Genomic_DNA"/>
</dbReference>
<proteinExistence type="predicted"/>
<protein>
    <submittedName>
        <fullName evidence="2">Uncharacterized protein</fullName>
    </submittedName>
</protein>
<evidence type="ECO:0000256" key="1">
    <source>
        <dbReference type="SAM" id="MobiDB-lite"/>
    </source>
</evidence>
<name>A0AAN7J384_QUERU</name>
<dbReference type="AlphaFoldDB" id="A0AAN7J384"/>
<feature type="compositionally biased region" description="Acidic residues" evidence="1">
    <location>
        <begin position="14"/>
        <end position="43"/>
    </location>
</feature>
<organism evidence="2 3">
    <name type="scientific">Quercus rubra</name>
    <name type="common">Northern red oak</name>
    <name type="synonym">Quercus borealis</name>
    <dbReference type="NCBI Taxonomy" id="3512"/>
    <lineage>
        <taxon>Eukaryota</taxon>
        <taxon>Viridiplantae</taxon>
        <taxon>Streptophyta</taxon>
        <taxon>Embryophyta</taxon>
        <taxon>Tracheophyta</taxon>
        <taxon>Spermatophyta</taxon>
        <taxon>Magnoliopsida</taxon>
        <taxon>eudicotyledons</taxon>
        <taxon>Gunneridae</taxon>
        <taxon>Pentapetalae</taxon>
        <taxon>rosids</taxon>
        <taxon>fabids</taxon>
        <taxon>Fagales</taxon>
        <taxon>Fagaceae</taxon>
        <taxon>Quercus</taxon>
    </lineage>
</organism>
<feature type="compositionally biased region" description="Polar residues" evidence="1">
    <location>
        <begin position="51"/>
        <end position="63"/>
    </location>
</feature>
<keyword evidence="3" id="KW-1185">Reference proteome</keyword>
<feature type="region of interest" description="Disordered" evidence="1">
    <location>
        <begin position="1"/>
        <end position="63"/>
    </location>
</feature>
<sequence length="167" mass="18994">MDDMSIQEKFSEVEREDDDSLEKEEESENSSESQEESEEESSEDQAKCMTNKPSSDSRIVASSSQVSNGYNYEHGKELIQQNPYATNCYVFGTSREYHHNYPMTIPGYNAPPIATYIPPIPPIPGYYPMMTPMRLGTSNEYNFCPTGESGCHCQDCAMKFSPEFRPY</sequence>